<organism evidence="2 3">
    <name type="scientific">Methanocalculus chunghsingensis</name>
    <dbReference type="NCBI Taxonomy" id="156457"/>
    <lineage>
        <taxon>Archaea</taxon>
        <taxon>Methanobacteriati</taxon>
        <taxon>Methanobacteriota</taxon>
        <taxon>Stenosarchaea group</taxon>
        <taxon>Methanomicrobia</taxon>
        <taxon>Methanomicrobiales</taxon>
        <taxon>Methanocalculaceae</taxon>
        <taxon>Methanocalculus</taxon>
    </lineage>
</organism>
<dbReference type="Pfam" id="PF01927">
    <property type="entry name" value="Mut7-C"/>
    <property type="match status" value="1"/>
</dbReference>
<evidence type="ECO:0000313" key="2">
    <source>
        <dbReference type="EMBL" id="MBR1369239.1"/>
    </source>
</evidence>
<protein>
    <recommendedName>
        <fullName evidence="1">Mut7-C RNAse domain-containing protein</fullName>
    </recommendedName>
</protein>
<dbReference type="RefSeq" id="WP_246496034.1">
    <property type="nucleotide sequence ID" value="NZ_JWHL01000010.1"/>
</dbReference>
<dbReference type="InterPro" id="IPR002782">
    <property type="entry name" value="Mut7-C_RNAse_dom"/>
</dbReference>
<reference evidence="2" key="1">
    <citation type="submission" date="2014-12" db="EMBL/GenBank/DDBJ databases">
        <authorList>
            <person name="Huang H.-H."/>
            <person name="Chen S.-C."/>
            <person name="Lai M.-C."/>
        </authorList>
    </citation>
    <scope>NUCLEOTIDE SEQUENCE</scope>
    <source>
        <strain evidence="2">K1F9705b</strain>
    </source>
</reference>
<dbReference type="AlphaFoldDB" id="A0A8J7W6I4"/>
<evidence type="ECO:0000259" key="1">
    <source>
        <dbReference type="Pfam" id="PF01927"/>
    </source>
</evidence>
<accession>A0A8J7W6I4</accession>
<dbReference type="Proteomes" id="UP000730161">
    <property type="component" value="Unassembled WGS sequence"/>
</dbReference>
<evidence type="ECO:0000313" key="3">
    <source>
        <dbReference type="Proteomes" id="UP000730161"/>
    </source>
</evidence>
<comment type="caution">
    <text evidence="2">The sequence shown here is derived from an EMBL/GenBank/DDBJ whole genome shotgun (WGS) entry which is preliminary data.</text>
</comment>
<name>A0A8J7W6I4_9EURY</name>
<feature type="domain" description="Mut7-C RNAse" evidence="1">
    <location>
        <begin position="6"/>
        <end position="152"/>
    </location>
</feature>
<dbReference type="EMBL" id="JWHL01000010">
    <property type="protein sequence ID" value="MBR1369239.1"/>
    <property type="molecule type" value="Genomic_DNA"/>
</dbReference>
<dbReference type="PANTHER" id="PTHR39081">
    <property type="entry name" value="MUT7-C DOMAIN-CONTAINING PROTEIN"/>
    <property type="match status" value="1"/>
</dbReference>
<dbReference type="PANTHER" id="PTHR39081:SF1">
    <property type="entry name" value="MUT7-C RNASE DOMAIN-CONTAINING PROTEIN"/>
    <property type="match status" value="1"/>
</dbReference>
<gene>
    <name evidence="2" type="ORF">RJ53_06910</name>
</gene>
<keyword evidence="3" id="KW-1185">Reference proteome</keyword>
<proteinExistence type="predicted"/>
<sequence length="163" mass="18399">MMDEPTFLVDRMLGPLTRYLRFLGYDSESAALLPEGDPGEDNRLLKKAEAEGRLLLTRDRDLASRAGEQGIYIADIDLLDQIRLLHEKRLISLDVRLIRCSVCNTLLREAAAGEIEGASYAPNPPNGFTFLWCPACCRLYWNGSHAENIIRRIRALDQRGRAP</sequence>